<proteinExistence type="predicted"/>
<dbReference type="RefSeq" id="WP_131464330.1">
    <property type="nucleotide sequence ID" value="NZ_SJJY01000006.1"/>
</dbReference>
<feature type="transmembrane region" description="Helical" evidence="1">
    <location>
        <begin position="107"/>
        <end position="128"/>
    </location>
</feature>
<dbReference type="AlphaFoldDB" id="A0A4R0JG66"/>
<protein>
    <submittedName>
        <fullName evidence="3">Uncharacterized protein</fullName>
    </submittedName>
</protein>
<dbReference type="EMBL" id="SJKC01000001">
    <property type="protein sequence ID" value="TCC40725.1"/>
    <property type="molecule type" value="Genomic_DNA"/>
</dbReference>
<evidence type="ECO:0000313" key="4">
    <source>
        <dbReference type="Proteomes" id="UP000292385"/>
    </source>
</evidence>
<name>A0A4R0JG66_9ACTN</name>
<evidence type="ECO:0000313" key="2">
    <source>
        <dbReference type="EMBL" id="TCC20714.1"/>
    </source>
</evidence>
<keyword evidence="1" id="KW-0472">Membrane</keyword>
<feature type="transmembrane region" description="Helical" evidence="1">
    <location>
        <begin position="80"/>
        <end position="101"/>
    </location>
</feature>
<organism evidence="3 5">
    <name type="scientific">Kribbella speibonae</name>
    <dbReference type="NCBI Taxonomy" id="1572660"/>
    <lineage>
        <taxon>Bacteria</taxon>
        <taxon>Bacillati</taxon>
        <taxon>Actinomycetota</taxon>
        <taxon>Actinomycetes</taxon>
        <taxon>Propionibacteriales</taxon>
        <taxon>Kribbellaceae</taxon>
        <taxon>Kribbella</taxon>
    </lineage>
</organism>
<evidence type="ECO:0000256" key="1">
    <source>
        <dbReference type="SAM" id="Phobius"/>
    </source>
</evidence>
<dbReference type="Proteomes" id="UP000292385">
    <property type="component" value="Unassembled WGS sequence"/>
</dbReference>
<dbReference type="EMBL" id="SJJY01000006">
    <property type="protein sequence ID" value="TCC20714.1"/>
    <property type="molecule type" value="Genomic_DNA"/>
</dbReference>
<dbReference type="Proteomes" id="UP000294225">
    <property type="component" value="Unassembled WGS sequence"/>
</dbReference>
<accession>A0A4R0JG66</accession>
<reference evidence="4 5" key="1">
    <citation type="submission" date="2019-02" db="EMBL/GenBank/DDBJ databases">
        <title>Kribbella capetownensis sp. nov. and Kribbella speibonae sp. nov., isolated from soil.</title>
        <authorList>
            <person name="Curtis S.M."/>
            <person name="Norton I."/>
            <person name="Everest G.J."/>
            <person name="Meyers P.R."/>
        </authorList>
    </citation>
    <scope>NUCLEOTIDE SEQUENCE [LARGE SCALE GENOMIC DNA]</scope>
    <source>
        <strain evidence="2 4">SK5</strain>
        <strain evidence="3 5">YM55</strain>
    </source>
</reference>
<gene>
    <name evidence="2" type="ORF">E0H58_25525</name>
    <name evidence="3" type="ORF">E0H92_03280</name>
</gene>
<evidence type="ECO:0000313" key="5">
    <source>
        <dbReference type="Proteomes" id="UP000294225"/>
    </source>
</evidence>
<sequence>MPSSEIAPVQTVRLMHRKNFFGRSAGWNRVAWDYVGYMHQVRRPQDGDSVYHWVGDCAVCSNPPTYRVYSVAATKRVLKIWNTAGGVTLLLGLGAIALGIWGPVDRGGFWIGGGVGAVFLGLMVIGLAEDYFGFIGPGIWSSGHPVHRLLLPDKTED</sequence>
<keyword evidence="4" id="KW-1185">Reference proteome</keyword>
<keyword evidence="1" id="KW-1133">Transmembrane helix</keyword>
<keyword evidence="1" id="KW-0812">Transmembrane</keyword>
<evidence type="ECO:0000313" key="3">
    <source>
        <dbReference type="EMBL" id="TCC40725.1"/>
    </source>
</evidence>
<comment type="caution">
    <text evidence="3">The sequence shown here is derived from an EMBL/GenBank/DDBJ whole genome shotgun (WGS) entry which is preliminary data.</text>
</comment>